<dbReference type="NCBIfam" id="NF003676">
    <property type="entry name" value="PRK05303.1"/>
    <property type="match status" value="1"/>
</dbReference>
<dbReference type="GO" id="GO:0071973">
    <property type="term" value="P:bacterial-type flagellum-dependent cell motility"/>
    <property type="evidence" value="ECO:0007669"/>
    <property type="project" value="InterPro"/>
</dbReference>
<comment type="subunit">
    <text evidence="5">The basal body constitutes a major portion of the flagellar organelle and consists of four rings (L,P,S, and M) mounted on a central rod.</text>
</comment>
<proteinExistence type="inferred from homology"/>
<dbReference type="PANTHER" id="PTHR30381:SF0">
    <property type="entry name" value="FLAGELLAR P-RING PROTEIN"/>
    <property type="match status" value="1"/>
</dbReference>
<keyword evidence="4 5" id="KW-0975">Bacterial flagellum</keyword>
<dbReference type="RefSeq" id="WP_130556895.1">
    <property type="nucleotide sequence ID" value="NZ_AP028947.1"/>
</dbReference>
<dbReference type="KEGG" id="lto:RGQ30_10670"/>
<gene>
    <name evidence="5" type="primary">flgI</name>
    <name evidence="6" type="ORF">RGQ30_10670</name>
</gene>
<dbReference type="GO" id="GO:0030288">
    <property type="term" value="C:outer membrane-bounded periplasmic space"/>
    <property type="evidence" value="ECO:0007669"/>
    <property type="project" value="InterPro"/>
</dbReference>
<evidence type="ECO:0000313" key="7">
    <source>
        <dbReference type="Proteomes" id="UP001329151"/>
    </source>
</evidence>
<evidence type="ECO:0000256" key="2">
    <source>
        <dbReference type="ARBA" id="ARBA00004117"/>
    </source>
</evidence>
<sequence length="381" mass="39251" precursor="true">MKRISFSELKDRVLKVLVLAATAAAVMVFGTQADAQTRIRDLTTVSGVRSNPVYGYGIVIGLDGTGDQTTQTPFTSQSIVAMLQQSGITLPPGANMQLKNVASVMVTGNLPAFAQPGQAIDVTVSSIGNAKSLRGGMLLMTPLKGADGQVYALAQGQLIVGGAGASAGGSKTVINHLSAGRIPAGALVERQVASPFLLGETLQLELNSTDFSNSIRVAEAINASMGPNVAQALDGRIIKVRAPSNPNDRVAFLSRIQELSINKSVGSAKVIVNARTGSVVMNQAVMLESCAVAHGNLTVKITSTPVISQPAPFSQGQTVVAEQADIQISESGGELIEIKGAAQLSDVVKALNALGATPSDLISILQAMQTAGSLKAELEVI</sequence>
<evidence type="ECO:0000256" key="4">
    <source>
        <dbReference type="ARBA" id="ARBA00023143"/>
    </source>
</evidence>
<comment type="similarity">
    <text evidence="5">Belongs to the FlgI family.</text>
</comment>
<evidence type="ECO:0000256" key="3">
    <source>
        <dbReference type="ARBA" id="ARBA00022729"/>
    </source>
</evidence>
<feature type="chain" id="PRO_5044946363" description="Flagellar P-ring protein" evidence="5">
    <location>
        <begin position="36"/>
        <end position="381"/>
    </location>
</feature>
<dbReference type="Pfam" id="PF02119">
    <property type="entry name" value="FlgI"/>
    <property type="match status" value="1"/>
</dbReference>
<dbReference type="GO" id="GO:0005198">
    <property type="term" value="F:structural molecule activity"/>
    <property type="evidence" value="ECO:0007669"/>
    <property type="project" value="InterPro"/>
</dbReference>
<dbReference type="GO" id="GO:0009428">
    <property type="term" value="C:bacterial-type flagellum basal body, distal rod, P ring"/>
    <property type="evidence" value="ECO:0007669"/>
    <property type="project" value="InterPro"/>
</dbReference>
<keyword evidence="7" id="KW-1185">Reference proteome</keyword>
<reference evidence="6 7" key="1">
    <citation type="submission" date="2023-10" db="EMBL/GenBank/DDBJ databases">
        <title>Complete Genome Sequence of Limnobacter thiooxidans CS-K2T, Isolated from freshwater lake sediments in Bavaria, Germany.</title>
        <authorList>
            <person name="Naruki M."/>
            <person name="Watanabe A."/>
            <person name="Warashina T."/>
            <person name="Morita T."/>
            <person name="Arakawa K."/>
        </authorList>
    </citation>
    <scope>NUCLEOTIDE SEQUENCE [LARGE SCALE GENOMIC DNA]</scope>
    <source>
        <strain evidence="6 7">CS-K2</strain>
    </source>
</reference>
<keyword evidence="6" id="KW-0969">Cilium</keyword>
<keyword evidence="6" id="KW-0282">Flagellum</keyword>
<evidence type="ECO:0000313" key="6">
    <source>
        <dbReference type="EMBL" id="BET25566.1"/>
    </source>
</evidence>
<dbReference type="AlphaFoldDB" id="A0AA86JEM4"/>
<dbReference type="PANTHER" id="PTHR30381">
    <property type="entry name" value="FLAGELLAR P-RING PERIPLASMIC PROTEIN FLGI"/>
    <property type="match status" value="1"/>
</dbReference>
<comment type="subcellular location">
    <subcellularLocation>
        <location evidence="2 5">Bacterial flagellum basal body</location>
    </subcellularLocation>
</comment>
<organism evidence="6 7">
    <name type="scientific">Limnobacter thiooxidans</name>
    <dbReference type="NCBI Taxonomy" id="131080"/>
    <lineage>
        <taxon>Bacteria</taxon>
        <taxon>Pseudomonadati</taxon>
        <taxon>Pseudomonadota</taxon>
        <taxon>Betaproteobacteria</taxon>
        <taxon>Burkholderiales</taxon>
        <taxon>Burkholderiaceae</taxon>
        <taxon>Limnobacter</taxon>
    </lineage>
</organism>
<evidence type="ECO:0000256" key="1">
    <source>
        <dbReference type="ARBA" id="ARBA00002591"/>
    </source>
</evidence>
<accession>A0AA86JEM4</accession>
<dbReference type="PRINTS" id="PR01010">
    <property type="entry name" value="FLGPRINGFLGI"/>
</dbReference>
<feature type="signal peptide" evidence="5">
    <location>
        <begin position="1"/>
        <end position="35"/>
    </location>
</feature>
<dbReference type="HAMAP" id="MF_00416">
    <property type="entry name" value="FlgI"/>
    <property type="match status" value="1"/>
</dbReference>
<protein>
    <recommendedName>
        <fullName evidence="5">Flagellar P-ring protein</fullName>
    </recommendedName>
    <alternativeName>
        <fullName evidence="5">Basal body P-ring protein</fullName>
    </alternativeName>
</protein>
<dbReference type="EMBL" id="AP028947">
    <property type="protein sequence ID" value="BET25566.1"/>
    <property type="molecule type" value="Genomic_DNA"/>
</dbReference>
<keyword evidence="6" id="KW-0966">Cell projection</keyword>
<keyword evidence="3 5" id="KW-0732">Signal</keyword>
<comment type="function">
    <text evidence="1 5">Assembles around the rod to form the L-ring and probably protects the motor/basal body from shearing forces during rotation.</text>
</comment>
<dbReference type="Proteomes" id="UP001329151">
    <property type="component" value="Chromosome"/>
</dbReference>
<name>A0AA86JEM4_9BURK</name>
<dbReference type="InterPro" id="IPR001782">
    <property type="entry name" value="Flag_FlgI"/>
</dbReference>
<evidence type="ECO:0000256" key="5">
    <source>
        <dbReference type="HAMAP-Rule" id="MF_00416"/>
    </source>
</evidence>